<dbReference type="Gene3D" id="3.30.565.10">
    <property type="entry name" value="Histidine kinase-like ATPase, C-terminal domain"/>
    <property type="match status" value="1"/>
</dbReference>
<dbReference type="SUPFAM" id="SSF55874">
    <property type="entry name" value="ATPase domain of HSP90 chaperone/DNA topoisomerase II/histidine kinase"/>
    <property type="match status" value="1"/>
</dbReference>
<evidence type="ECO:0000256" key="2">
    <source>
        <dbReference type="ARBA" id="ARBA00004141"/>
    </source>
</evidence>
<dbReference type="SUPFAM" id="SSF55785">
    <property type="entry name" value="PYP-like sensor domain (PAS domain)"/>
    <property type="match status" value="1"/>
</dbReference>
<dbReference type="InterPro" id="IPR036890">
    <property type="entry name" value="HATPase_C_sf"/>
</dbReference>
<comment type="similarity">
    <text evidence="3">Belongs to the sodium:solute symporter (SSF) (TC 2.A.21) family.</text>
</comment>
<dbReference type="Gene3D" id="1.10.287.130">
    <property type="match status" value="1"/>
</dbReference>
<dbReference type="PROSITE" id="PS50109">
    <property type="entry name" value="HIS_KIN"/>
    <property type="match status" value="1"/>
</dbReference>
<dbReference type="Pfam" id="PF00512">
    <property type="entry name" value="HisKA"/>
    <property type="match status" value="1"/>
</dbReference>
<feature type="domain" description="Response regulatory" evidence="15">
    <location>
        <begin position="1046"/>
        <end position="1162"/>
    </location>
</feature>
<keyword evidence="8 16" id="KW-0418">Kinase</keyword>
<keyword evidence="17" id="KW-1185">Reference proteome</keyword>
<dbReference type="PROSITE" id="PS50110">
    <property type="entry name" value="RESPONSE_REGULATORY"/>
    <property type="match status" value="1"/>
</dbReference>
<dbReference type="GO" id="GO:0016301">
    <property type="term" value="F:kinase activity"/>
    <property type="evidence" value="ECO:0007669"/>
    <property type="project" value="UniProtKB-KW"/>
</dbReference>
<dbReference type="EC" id="2.7.13.3" evidence="4"/>
<gene>
    <name evidence="16" type="ORF">OOZ53_22140</name>
</gene>
<evidence type="ECO:0000313" key="17">
    <source>
        <dbReference type="Proteomes" id="UP001148313"/>
    </source>
</evidence>
<evidence type="ECO:0000259" key="14">
    <source>
        <dbReference type="PROSITE" id="PS50109"/>
    </source>
</evidence>
<accession>A0ABT4VTN1</accession>
<comment type="caution">
    <text evidence="16">The sequence shown here is derived from an EMBL/GenBank/DDBJ whole genome shotgun (WGS) entry which is preliminary data.</text>
</comment>
<dbReference type="RefSeq" id="WP_271091917.1">
    <property type="nucleotide sequence ID" value="NZ_JAPJZH010000018.1"/>
</dbReference>
<dbReference type="SUPFAM" id="SSF47384">
    <property type="entry name" value="Homodimeric domain of signal transducing histidine kinase"/>
    <property type="match status" value="1"/>
</dbReference>
<dbReference type="SMART" id="SM00387">
    <property type="entry name" value="HATPase_c"/>
    <property type="match status" value="1"/>
</dbReference>
<dbReference type="PANTHER" id="PTHR43047">
    <property type="entry name" value="TWO-COMPONENT HISTIDINE PROTEIN KINASE"/>
    <property type="match status" value="1"/>
</dbReference>
<dbReference type="Gene3D" id="3.40.50.2300">
    <property type="match status" value="1"/>
</dbReference>
<feature type="transmembrane region" description="Helical" evidence="13">
    <location>
        <begin position="248"/>
        <end position="266"/>
    </location>
</feature>
<reference evidence="16" key="1">
    <citation type="submission" date="2022-11" db="EMBL/GenBank/DDBJ databases">
        <title>Hoeflea poritis sp. nov., isolated from scleractinian coral Porites lutea.</title>
        <authorList>
            <person name="Zhang G."/>
            <person name="Wei Q."/>
            <person name="Cai L."/>
        </authorList>
    </citation>
    <scope>NUCLEOTIDE SEQUENCE</scope>
    <source>
        <strain evidence="16">E7-10</strain>
    </source>
</reference>
<dbReference type="SUPFAM" id="SSF52172">
    <property type="entry name" value="CheY-like"/>
    <property type="match status" value="1"/>
</dbReference>
<dbReference type="NCBIfam" id="NF041832">
    <property type="entry name" value="near_NosP_CTERM"/>
    <property type="match status" value="1"/>
</dbReference>
<keyword evidence="9 13" id="KW-1133">Transmembrane helix</keyword>
<feature type="transmembrane region" description="Helical" evidence="13">
    <location>
        <begin position="6"/>
        <end position="22"/>
    </location>
</feature>
<dbReference type="InterPro" id="IPR035965">
    <property type="entry name" value="PAS-like_dom_sf"/>
</dbReference>
<evidence type="ECO:0000256" key="6">
    <source>
        <dbReference type="ARBA" id="ARBA00022679"/>
    </source>
</evidence>
<dbReference type="InterPro" id="IPR001789">
    <property type="entry name" value="Sig_transdc_resp-reg_receiver"/>
</dbReference>
<evidence type="ECO:0000256" key="11">
    <source>
        <dbReference type="PROSITE-ProRule" id="PRU00169"/>
    </source>
</evidence>
<dbReference type="InterPro" id="IPR001734">
    <property type="entry name" value="Na/solute_symporter"/>
</dbReference>
<dbReference type="Gene3D" id="3.30.450.20">
    <property type="entry name" value="PAS domain"/>
    <property type="match status" value="1"/>
</dbReference>
<keyword evidence="6" id="KW-0808">Transferase</keyword>
<evidence type="ECO:0000256" key="8">
    <source>
        <dbReference type="ARBA" id="ARBA00022777"/>
    </source>
</evidence>
<keyword evidence="10 13" id="KW-0472">Membrane</keyword>
<proteinExistence type="inferred from homology"/>
<organism evidence="16 17">
    <name type="scientific">Hoeflea poritis</name>
    <dbReference type="NCBI Taxonomy" id="2993659"/>
    <lineage>
        <taxon>Bacteria</taxon>
        <taxon>Pseudomonadati</taxon>
        <taxon>Pseudomonadota</taxon>
        <taxon>Alphaproteobacteria</taxon>
        <taxon>Hyphomicrobiales</taxon>
        <taxon>Rhizobiaceae</taxon>
        <taxon>Hoeflea</taxon>
    </lineage>
</organism>
<comment type="subcellular location">
    <subcellularLocation>
        <location evidence="2">Membrane</location>
        <topology evidence="2">Multi-pass membrane protein</topology>
    </subcellularLocation>
</comment>
<dbReference type="SMART" id="SM00448">
    <property type="entry name" value="REC"/>
    <property type="match status" value="1"/>
</dbReference>
<evidence type="ECO:0000259" key="15">
    <source>
        <dbReference type="PROSITE" id="PS50110"/>
    </source>
</evidence>
<feature type="transmembrane region" description="Helical" evidence="13">
    <location>
        <begin position="447"/>
        <end position="464"/>
    </location>
</feature>
<evidence type="ECO:0000256" key="5">
    <source>
        <dbReference type="ARBA" id="ARBA00022553"/>
    </source>
</evidence>
<keyword evidence="7 13" id="KW-0812">Transmembrane</keyword>
<dbReference type="Proteomes" id="UP001148313">
    <property type="component" value="Unassembled WGS sequence"/>
</dbReference>
<dbReference type="PRINTS" id="PR00344">
    <property type="entry name" value="BCTRLSENSOR"/>
</dbReference>
<dbReference type="InterPro" id="IPR038377">
    <property type="entry name" value="Na/Glc_symporter_sf"/>
</dbReference>
<evidence type="ECO:0000313" key="16">
    <source>
        <dbReference type="EMBL" id="MDA4848074.1"/>
    </source>
</evidence>
<comment type="catalytic activity">
    <reaction evidence="1">
        <text>ATP + protein L-histidine = ADP + protein N-phospho-L-histidine.</text>
        <dbReference type="EC" id="2.7.13.3"/>
    </reaction>
</comment>
<name>A0ABT4VTN1_9HYPH</name>
<feature type="transmembrane region" description="Helical" evidence="13">
    <location>
        <begin position="419"/>
        <end position="440"/>
    </location>
</feature>
<dbReference type="PANTHER" id="PTHR43047:SF9">
    <property type="entry name" value="HISTIDINE KINASE"/>
    <property type="match status" value="1"/>
</dbReference>
<feature type="coiled-coil region" evidence="12">
    <location>
        <begin position="761"/>
        <end position="788"/>
    </location>
</feature>
<sequence length="1170" mass="126519">MLAGWVIVTAALLYLLLLFAIASYGDRRTAAQRGTATTGRPLIYALSLAVYCTSWTYFGGVGLAAQRGYEFLAIYFGPILMFTIGMPVLRRIVNLAKAEKLTSIADFIAARYGKNPTVAGIVAAIAVVGTIPYIALQLKAVASSVTIIITATPFEAQPESFLLTDMALVVTLLLAGFSVIFGTRHTDATEHQNGLILAVAMESVVKLIAFTAVGLFATFVLFDGPGHLLEQARQSEAAMAALSYDTSTSRWIVLTMLSAVAIVVLPRQFHVTVVENRTESELKTAGYLFPIYLIAINLFVIPIALAGVLTLQGTGTGDQYVLLLPLANDISWLSLATFIGGFSAATAMVIVASVAVAIMISNDIVMPVLLRQNIIRRSTDLGDFTGIILKIRRTAIFCILLLGYAYYRSANIDAGLASIGLLSFAAMAQFAPALFGGLIWKGANARGAIVGLCGGMLVWAYLLFVPSLGGPDNSHVAAAVLDFLLPGTDVFSGDGADPFVNSVLLSLLVNMALFVTGSLSRPARPLERMQAGVFIPQRSMIRPTRNEWQSGITVKQLKQAITKYLGAERTERSFHTYETTRGRWLEPSAPADMDLVRYAEQLLGSAIGSASARLVLSLLFQKEDDTSSDTARLLDEASEALQYNRDLLQSALGQMDQGITVFDRNNRLSVWNRRFRSLLDLPESVGQVGVALEDIVQMLADRGDIRKDQVKGIIDSFLTMDVSWTVKLVDSGRIIEIRSNPMPDSGVVTTYADITERVASAKALEQANETLEQRVAERTAELVRVNGELAQTQARAEEANIGKTRFLAAAGHDILQPLNAARLYSSSLVERLGQSENQELVTNIDSSLESVESILGAVLDISRLDTGAMKPQISSFPLNDVLRRIETDFSPLAAECDLDLRVVPTSAFVRSDPNLLRRLIQNLVSNAIKYTQSGGVLVGVRHSGENVFVQVIDTGIGIPRSSFDIVFREFTRLDEGAKTASGLGLGLSIVDRIARVLGHRVHLASNPGKGTDFRVEIPVETNVRQVQATDARPSRPTAPTSLDGLRVLCIDNEPKIVEGLRLLLEGWNCRVATAASLEDLGALLGDQAAPPDAVIADYHLDDGNGIEAITRIRAHWNVDIPAVLATADRTLDVRNRAEERSIAIFNKPLRPAALRAFLNQIAAARKSAAE</sequence>
<dbReference type="Gene3D" id="1.20.1730.10">
    <property type="entry name" value="Sodium/glucose cotransporter"/>
    <property type="match status" value="1"/>
</dbReference>
<evidence type="ECO:0000256" key="12">
    <source>
        <dbReference type="SAM" id="Coils"/>
    </source>
</evidence>
<feature type="transmembrane region" description="Helical" evidence="13">
    <location>
        <begin position="161"/>
        <end position="183"/>
    </location>
</feature>
<evidence type="ECO:0000256" key="3">
    <source>
        <dbReference type="ARBA" id="ARBA00006434"/>
    </source>
</evidence>
<feature type="transmembrane region" description="Helical" evidence="13">
    <location>
        <begin position="381"/>
        <end position="407"/>
    </location>
</feature>
<dbReference type="Pfam" id="PF00072">
    <property type="entry name" value="Response_reg"/>
    <property type="match status" value="1"/>
</dbReference>
<feature type="domain" description="Histidine kinase" evidence="14">
    <location>
        <begin position="809"/>
        <end position="1021"/>
    </location>
</feature>
<dbReference type="Pfam" id="PF12860">
    <property type="entry name" value="PAS_7"/>
    <property type="match status" value="1"/>
</dbReference>
<dbReference type="SMART" id="SM00388">
    <property type="entry name" value="HisKA"/>
    <property type="match status" value="1"/>
</dbReference>
<protein>
    <recommendedName>
        <fullName evidence="4">histidine kinase</fullName>
        <ecNumber evidence="4">2.7.13.3</ecNumber>
    </recommendedName>
</protein>
<dbReference type="CDD" id="cd00156">
    <property type="entry name" value="REC"/>
    <property type="match status" value="1"/>
</dbReference>
<evidence type="ECO:0000256" key="13">
    <source>
        <dbReference type="SAM" id="Phobius"/>
    </source>
</evidence>
<dbReference type="InterPro" id="IPR011006">
    <property type="entry name" value="CheY-like_superfamily"/>
</dbReference>
<keyword evidence="5 11" id="KW-0597">Phosphoprotein</keyword>
<evidence type="ECO:0000256" key="7">
    <source>
        <dbReference type="ARBA" id="ARBA00022692"/>
    </source>
</evidence>
<dbReference type="InterPro" id="IPR036097">
    <property type="entry name" value="HisK_dim/P_sf"/>
</dbReference>
<evidence type="ECO:0000256" key="10">
    <source>
        <dbReference type="ARBA" id="ARBA00023136"/>
    </source>
</evidence>
<feature type="transmembrane region" description="Helical" evidence="13">
    <location>
        <begin position="195"/>
        <end position="222"/>
    </location>
</feature>
<dbReference type="CDD" id="cd00082">
    <property type="entry name" value="HisKA"/>
    <property type="match status" value="1"/>
</dbReference>
<feature type="transmembrane region" description="Helical" evidence="13">
    <location>
        <begin position="117"/>
        <end position="136"/>
    </location>
</feature>
<feature type="transmembrane region" description="Helical" evidence="13">
    <location>
        <begin position="71"/>
        <end position="89"/>
    </location>
</feature>
<feature type="transmembrane region" description="Helical" evidence="13">
    <location>
        <begin position="42"/>
        <end position="65"/>
    </location>
</feature>
<feature type="modified residue" description="4-aspartylphosphate" evidence="11">
    <location>
        <position position="1097"/>
    </location>
</feature>
<dbReference type="CDD" id="cd10322">
    <property type="entry name" value="SLC5sbd"/>
    <property type="match status" value="1"/>
</dbReference>
<feature type="transmembrane region" description="Helical" evidence="13">
    <location>
        <begin position="330"/>
        <end position="360"/>
    </location>
</feature>
<feature type="transmembrane region" description="Helical" evidence="13">
    <location>
        <begin position="287"/>
        <end position="310"/>
    </location>
</feature>
<dbReference type="EMBL" id="JAPJZH010000018">
    <property type="protein sequence ID" value="MDA4848074.1"/>
    <property type="molecule type" value="Genomic_DNA"/>
</dbReference>
<dbReference type="InterPro" id="IPR003594">
    <property type="entry name" value="HATPase_dom"/>
</dbReference>
<keyword evidence="12" id="KW-0175">Coiled coil</keyword>
<dbReference type="Pfam" id="PF02518">
    <property type="entry name" value="HATPase_c"/>
    <property type="match status" value="1"/>
</dbReference>
<dbReference type="InterPro" id="IPR003661">
    <property type="entry name" value="HisK_dim/P_dom"/>
</dbReference>
<evidence type="ECO:0000256" key="9">
    <source>
        <dbReference type="ARBA" id="ARBA00022989"/>
    </source>
</evidence>
<dbReference type="InterPro" id="IPR004358">
    <property type="entry name" value="Sig_transdc_His_kin-like_C"/>
</dbReference>
<dbReference type="PROSITE" id="PS50283">
    <property type="entry name" value="NA_SOLUT_SYMP_3"/>
    <property type="match status" value="1"/>
</dbReference>
<dbReference type="InterPro" id="IPR005467">
    <property type="entry name" value="His_kinase_dom"/>
</dbReference>
<evidence type="ECO:0000256" key="1">
    <source>
        <dbReference type="ARBA" id="ARBA00000085"/>
    </source>
</evidence>
<evidence type="ECO:0000256" key="4">
    <source>
        <dbReference type="ARBA" id="ARBA00012438"/>
    </source>
</evidence>